<evidence type="ECO:0000259" key="1">
    <source>
        <dbReference type="Pfam" id="PF12392"/>
    </source>
</evidence>
<dbReference type="InterPro" id="IPR001539">
    <property type="entry name" value="Peptidase_U32"/>
</dbReference>
<dbReference type="Pfam" id="PF01136">
    <property type="entry name" value="Peptidase_U32"/>
    <property type="match status" value="1"/>
</dbReference>
<feature type="domain" description="Peptidase U32 collagenase" evidence="1">
    <location>
        <begin position="382"/>
        <end position="494"/>
    </location>
</feature>
<accession>A0ABT1MEX5</accession>
<evidence type="ECO:0000313" key="3">
    <source>
        <dbReference type="Proteomes" id="UP001205603"/>
    </source>
</evidence>
<dbReference type="EMBL" id="JANDHW010000003">
    <property type="protein sequence ID" value="MCP9611173.1"/>
    <property type="molecule type" value="Genomic_DNA"/>
</dbReference>
<organism evidence="2 3">
    <name type="scientific">Coprobacter tertius</name>
    <dbReference type="NCBI Taxonomy" id="2944915"/>
    <lineage>
        <taxon>Bacteria</taxon>
        <taxon>Pseudomonadati</taxon>
        <taxon>Bacteroidota</taxon>
        <taxon>Bacteroidia</taxon>
        <taxon>Bacteroidales</taxon>
        <taxon>Barnesiellaceae</taxon>
        <taxon>Coprobacter</taxon>
    </lineage>
</organism>
<dbReference type="RefSeq" id="WP_255025869.1">
    <property type="nucleotide sequence ID" value="NZ_JANDHW010000003.1"/>
</dbReference>
<dbReference type="PROSITE" id="PS01276">
    <property type="entry name" value="PEPTIDASE_U32"/>
    <property type="match status" value="1"/>
</dbReference>
<dbReference type="InterPro" id="IPR020988">
    <property type="entry name" value="Pept_U32_collagenase"/>
</dbReference>
<dbReference type="Pfam" id="PF12392">
    <property type="entry name" value="DUF3656"/>
    <property type="match status" value="1"/>
</dbReference>
<proteinExistence type="predicted"/>
<keyword evidence="3" id="KW-1185">Reference proteome</keyword>
<dbReference type="PANTHER" id="PTHR30217">
    <property type="entry name" value="PEPTIDASE U32 FAMILY"/>
    <property type="match status" value="1"/>
</dbReference>
<name>A0ABT1MEX5_9BACT</name>
<dbReference type="InterPro" id="IPR051454">
    <property type="entry name" value="RNA/ubiquinone_mod_enzymes"/>
</dbReference>
<protein>
    <submittedName>
        <fullName evidence="2">U32 family peptidase</fullName>
    </submittedName>
</protein>
<comment type="caution">
    <text evidence="2">The sequence shown here is derived from an EMBL/GenBank/DDBJ whole genome shotgun (WGS) entry which is preliminary data.</text>
</comment>
<reference evidence="2 3" key="1">
    <citation type="submission" date="2022-07" db="EMBL/GenBank/DDBJ databases">
        <title>Fecal culturing of patients with breast cancer.</title>
        <authorList>
            <person name="Teng N.M.Y."/>
            <person name="Kiu R."/>
            <person name="Evans R."/>
            <person name="Baker D.J."/>
            <person name="Zenner C."/>
            <person name="Robinson S.D."/>
            <person name="Hall L.J."/>
        </authorList>
    </citation>
    <scope>NUCLEOTIDE SEQUENCE [LARGE SCALE GENOMIC DNA]</scope>
    <source>
        <strain evidence="2 3">LH1063</strain>
    </source>
</reference>
<sequence length="610" mass="68921">MIGQRYIELLSPAKNAEIGIGAINHGADAVYIGAPRFGARSAAGNSIGDIERLSRYAHLFGAKVYVALNTILRDEELEEARRIVYDLYHAGADALIVQDMGLLQLDLPPIPLHASTQTDNRTPEKVKFLEAVGFSQVVLARELSIDKIREIHDVTDVPLEFFIHGALCVSYSGQCYLSHALSGRSANRGECAQYCRLPYTLTDASGRVWAKDRHLLSLKDLNLSDRLEQLLDAGVSSLKIEGRLKDISYVKNITAYYRRKLDEIFSRRFEYQPSSVGCVALNFDPNPAKSFNRGFTRYYVDGRTPDPVSFPDTPKSIGEPVGIVKSILGNSIVVSGTASFSNGDGFCFRNDKGIFEGFRINRAEGNRIFPSEMPCIHPKTVLYRNYDQAFEKILSRKSAERTIRVDIRLYRIPFGLALEMTDETGLSAVVTRKCVLEPARTPQEENQRKQLSKLGDTVFRAENIVIETGIPIFIPSSLLADMRRDVVEKLISVRLLSHRSEKRRERKKDLIFSHENLTYLGNVANREAVSFYKQYGVKNVEPAYEIMPVKDVPLMFTRYCIKYMMGWCPKQGKKGELPVEPLRLSYKEIDLQLEFDCKSCGMRIYKASDF</sequence>
<dbReference type="SUPFAM" id="SSF51395">
    <property type="entry name" value="FMN-linked oxidoreductases"/>
    <property type="match status" value="1"/>
</dbReference>
<dbReference type="PANTHER" id="PTHR30217:SF10">
    <property type="entry name" value="23S RRNA 5-HYDROXYCYTIDINE C2501 SYNTHASE"/>
    <property type="match status" value="1"/>
</dbReference>
<dbReference type="Proteomes" id="UP001205603">
    <property type="component" value="Unassembled WGS sequence"/>
</dbReference>
<gene>
    <name evidence="2" type="ORF">NMU02_03590</name>
</gene>
<evidence type="ECO:0000313" key="2">
    <source>
        <dbReference type="EMBL" id="MCP9611173.1"/>
    </source>
</evidence>